<organism evidence="6 7">
    <name type="scientific">Deinococcus oregonensis</name>
    <dbReference type="NCBI Taxonomy" id="1805970"/>
    <lineage>
        <taxon>Bacteria</taxon>
        <taxon>Thermotogati</taxon>
        <taxon>Deinococcota</taxon>
        <taxon>Deinococci</taxon>
        <taxon>Deinococcales</taxon>
        <taxon>Deinococcaceae</taxon>
        <taxon>Deinococcus</taxon>
    </lineage>
</organism>
<dbReference type="InterPro" id="IPR012902">
    <property type="entry name" value="N_methyl_site"/>
</dbReference>
<protein>
    <submittedName>
        <fullName evidence="6">Type II secretion system protein</fullName>
    </submittedName>
</protein>
<dbReference type="SUPFAM" id="SSF54523">
    <property type="entry name" value="Pili subunits"/>
    <property type="match status" value="1"/>
</dbReference>
<keyword evidence="3" id="KW-0574">Periplasm</keyword>
<evidence type="ECO:0000256" key="5">
    <source>
        <dbReference type="SAM" id="Phobius"/>
    </source>
</evidence>
<dbReference type="Pfam" id="PF07963">
    <property type="entry name" value="N_methyl"/>
    <property type="match status" value="1"/>
</dbReference>
<evidence type="ECO:0000256" key="4">
    <source>
        <dbReference type="ARBA" id="ARBA00023237"/>
    </source>
</evidence>
<dbReference type="RefSeq" id="WP_380016053.1">
    <property type="nucleotide sequence ID" value="NZ_JBHLYR010000065.1"/>
</dbReference>
<reference evidence="6 7" key="1">
    <citation type="submission" date="2024-09" db="EMBL/GenBank/DDBJ databases">
        <authorList>
            <person name="Sun Q."/>
            <person name="Mori K."/>
        </authorList>
    </citation>
    <scope>NUCLEOTIDE SEQUENCE [LARGE SCALE GENOMIC DNA]</scope>
    <source>
        <strain evidence="6 7">JCM 13503</strain>
    </source>
</reference>
<dbReference type="NCBIfam" id="TIGR02532">
    <property type="entry name" value="IV_pilin_GFxxxE"/>
    <property type="match status" value="1"/>
</dbReference>
<evidence type="ECO:0000256" key="1">
    <source>
        <dbReference type="ARBA" id="ARBA00004203"/>
    </source>
</evidence>
<keyword evidence="5" id="KW-1133">Transmembrane helix</keyword>
<accession>A0ABV6B4U0</accession>
<evidence type="ECO:0000256" key="3">
    <source>
        <dbReference type="ARBA" id="ARBA00022764"/>
    </source>
</evidence>
<comment type="caution">
    <text evidence="6">The sequence shown here is derived from an EMBL/GenBank/DDBJ whole genome shotgun (WGS) entry which is preliminary data.</text>
</comment>
<keyword evidence="5" id="KW-0812">Transmembrane</keyword>
<dbReference type="InterPro" id="IPR045584">
    <property type="entry name" value="Pilin-like"/>
</dbReference>
<feature type="transmembrane region" description="Helical" evidence="5">
    <location>
        <begin position="6"/>
        <end position="27"/>
    </location>
</feature>
<evidence type="ECO:0000313" key="7">
    <source>
        <dbReference type="Proteomes" id="UP001589733"/>
    </source>
</evidence>
<evidence type="ECO:0000256" key="2">
    <source>
        <dbReference type="ARBA" id="ARBA00004418"/>
    </source>
</evidence>
<dbReference type="EMBL" id="JBHLYR010000065">
    <property type="protein sequence ID" value="MFB9994773.1"/>
    <property type="molecule type" value="Genomic_DNA"/>
</dbReference>
<evidence type="ECO:0000313" key="6">
    <source>
        <dbReference type="EMBL" id="MFB9994773.1"/>
    </source>
</evidence>
<keyword evidence="5" id="KW-0472">Membrane</keyword>
<gene>
    <name evidence="6" type="ORF">ACFFLM_22725</name>
</gene>
<comment type="subcellular location">
    <subcellularLocation>
        <location evidence="1">Cell outer membrane</location>
        <topology evidence="1">Single-pass membrane protein</topology>
    </subcellularLocation>
    <subcellularLocation>
        <location evidence="2">Periplasm</location>
    </subcellularLocation>
</comment>
<keyword evidence="4" id="KW-0998">Cell outer membrane</keyword>
<dbReference type="Gene3D" id="3.30.700.10">
    <property type="entry name" value="Glycoprotein, Type 4 Pilin"/>
    <property type="match status" value="1"/>
</dbReference>
<keyword evidence="7" id="KW-1185">Reference proteome</keyword>
<name>A0ABV6B4U0_9DEIO</name>
<dbReference type="Proteomes" id="UP001589733">
    <property type="component" value="Unassembled WGS sequence"/>
</dbReference>
<sequence length="151" mass="15961">MPHQSIRAFTLLEVLLVCAIVGVLAALTPMAFDKLRAPAREGTSLTSATLKSACARAIGSTSAVRLSLNADRLGLTAETGATCAATTWTRFPSLDVTLPNKASYVNTVPWWVCFTSRGRIQTAPPALRITDTKGRSLGLTVYLGGAITEIP</sequence>
<proteinExistence type="predicted"/>